<dbReference type="Pfam" id="PF00106">
    <property type="entry name" value="adh_short"/>
    <property type="match status" value="1"/>
</dbReference>
<organism evidence="6 7">
    <name type="scientific">Saccoglossus kowalevskii</name>
    <name type="common">Acorn worm</name>
    <dbReference type="NCBI Taxonomy" id="10224"/>
    <lineage>
        <taxon>Eukaryota</taxon>
        <taxon>Metazoa</taxon>
        <taxon>Hemichordata</taxon>
        <taxon>Enteropneusta</taxon>
        <taxon>Harrimaniidae</taxon>
        <taxon>Saccoglossus</taxon>
    </lineage>
</organism>
<dbReference type="GeneID" id="100370789"/>
<evidence type="ECO:0000313" key="6">
    <source>
        <dbReference type="Proteomes" id="UP000694865"/>
    </source>
</evidence>
<dbReference type="Proteomes" id="UP000694865">
    <property type="component" value="Unplaced"/>
</dbReference>
<dbReference type="InterPro" id="IPR036291">
    <property type="entry name" value="NAD(P)-bd_dom_sf"/>
</dbReference>
<dbReference type="RefSeq" id="XP_002730467.1">
    <property type="nucleotide sequence ID" value="XM_002730421.1"/>
</dbReference>
<name>A0ABM0GIB8_SACKO</name>
<reference evidence="7" key="1">
    <citation type="submission" date="2025-08" db="UniProtKB">
        <authorList>
            <consortium name="RefSeq"/>
        </authorList>
    </citation>
    <scope>IDENTIFICATION</scope>
    <source>
        <tissue evidence="7">Testes</tissue>
    </source>
</reference>
<proteinExistence type="inferred from homology"/>
<dbReference type="PRINTS" id="PR00081">
    <property type="entry name" value="GDHRDH"/>
</dbReference>
<dbReference type="InterPro" id="IPR002347">
    <property type="entry name" value="SDR_fam"/>
</dbReference>
<evidence type="ECO:0000256" key="4">
    <source>
        <dbReference type="ARBA" id="ARBA00048508"/>
    </source>
</evidence>
<evidence type="ECO:0000256" key="2">
    <source>
        <dbReference type="ARBA" id="ARBA00012948"/>
    </source>
</evidence>
<keyword evidence="3" id="KW-0560">Oxidoreductase</keyword>
<keyword evidence="6" id="KW-1185">Reference proteome</keyword>
<dbReference type="EC" id="1.1.1.100" evidence="2"/>
<comment type="similarity">
    <text evidence="1 5">Belongs to the short-chain dehydrogenases/reductases (SDR) family.</text>
</comment>
<dbReference type="PRINTS" id="PR00080">
    <property type="entry name" value="SDRFAMILY"/>
</dbReference>
<dbReference type="PROSITE" id="PS00061">
    <property type="entry name" value="ADH_SHORT"/>
    <property type="match status" value="1"/>
</dbReference>
<evidence type="ECO:0000256" key="5">
    <source>
        <dbReference type="RuleBase" id="RU000363"/>
    </source>
</evidence>
<dbReference type="Gene3D" id="3.40.50.720">
    <property type="entry name" value="NAD(P)-binding Rossmann-like Domain"/>
    <property type="match status" value="1"/>
</dbReference>
<evidence type="ECO:0000256" key="1">
    <source>
        <dbReference type="ARBA" id="ARBA00006484"/>
    </source>
</evidence>
<dbReference type="InterPro" id="IPR050259">
    <property type="entry name" value="SDR"/>
</dbReference>
<dbReference type="PANTHER" id="PTHR42879">
    <property type="entry name" value="3-OXOACYL-(ACYL-CARRIER-PROTEIN) REDUCTASE"/>
    <property type="match status" value="1"/>
</dbReference>
<evidence type="ECO:0000256" key="3">
    <source>
        <dbReference type="ARBA" id="ARBA00023002"/>
    </source>
</evidence>
<comment type="catalytic activity">
    <reaction evidence="4">
        <text>a (3R)-hydroxyacyl-[ACP] + NADP(+) = a 3-oxoacyl-[ACP] + NADPH + H(+)</text>
        <dbReference type="Rhea" id="RHEA:17397"/>
        <dbReference type="Rhea" id="RHEA-COMP:9916"/>
        <dbReference type="Rhea" id="RHEA-COMP:9945"/>
        <dbReference type="ChEBI" id="CHEBI:15378"/>
        <dbReference type="ChEBI" id="CHEBI:57783"/>
        <dbReference type="ChEBI" id="CHEBI:58349"/>
        <dbReference type="ChEBI" id="CHEBI:78776"/>
        <dbReference type="ChEBI" id="CHEBI:78827"/>
        <dbReference type="EC" id="1.1.1.100"/>
    </reaction>
</comment>
<protein>
    <recommendedName>
        <fullName evidence="2">3-oxoacyl-[acyl-carrier-protein] reductase</fullName>
        <ecNumber evidence="2">1.1.1.100</ecNumber>
    </recommendedName>
</protein>
<evidence type="ECO:0000313" key="7">
    <source>
        <dbReference type="RefSeq" id="XP_002730467.1"/>
    </source>
</evidence>
<accession>A0ABM0GIB8</accession>
<dbReference type="SUPFAM" id="SSF51735">
    <property type="entry name" value="NAD(P)-binding Rossmann-fold domains"/>
    <property type="match status" value="1"/>
</dbReference>
<sequence length="252" mass="27203">MPKVALVTGSSDLEGIGYATAKALLRTGCDVILTGSREAEKVVPLQEEIYREFKIRPDYIRADLRNIEDIERLCSECKRLYPDGIDILVNNAGFSEVFPIESYPTDKFNDIIAVVLSAPFHLIRLILPDMKGKEWGRIINISSVSGERAISYMSAYCAAKHGLNGLTKAVAKETAEFGVTCNSIMPGVVKTGLTMKGMAYLAEIEGVSAEEMGIGDLVVFLCSSSAAQMTGCCIPIDGGNMLNTCSSGNSRL</sequence>
<dbReference type="InterPro" id="IPR020904">
    <property type="entry name" value="Sc_DH/Rdtase_CS"/>
</dbReference>
<gene>
    <name evidence="7" type="primary">LOC100370789</name>
</gene>
<dbReference type="PANTHER" id="PTHR42879:SF2">
    <property type="entry name" value="3-OXOACYL-[ACYL-CARRIER-PROTEIN] REDUCTASE FABG"/>
    <property type="match status" value="1"/>
</dbReference>